<dbReference type="SUPFAM" id="SSF52540">
    <property type="entry name" value="P-loop containing nucleoside triphosphate hydrolases"/>
    <property type="match status" value="1"/>
</dbReference>
<dbReference type="InterPro" id="IPR045055">
    <property type="entry name" value="DNA2/NAM7-like"/>
</dbReference>
<sequence length="1372" mass="154489">MPPKEQGQKPVSSVNKRPNPRAGKKRKSQFKPSEKAAKQAKQSAPALTTDEKKAQDKKDAILKARNAEANLKQWLNSKRGADYPGGIVKQWLKTRGVKLVIQPLPTAEDPNPKAIVIHGCKARLNIQSQAPAIRFAKGGKVFQIRPENIKRPSKGDTSVINVAYPCDFDPLNLVKAFGAQHCTPGLSDEDSRKLMEWSFREGDDKKDNKEDTGIHAVSFRVTGDFWLDKTSDNVASNDLKKLVEALNGREHAVTVVWKKQDYPRAVMEYWTVRMERAVLEGVWSFYNDVIAQNEGTLLKAWEQNPDKEIKHQLWMEITNLRKAQASIKKFAEQTLKKSFGSMRELEIVECIALIYETMYENEIIRKYFDFDKRHEATIKQATNGYVQLAIKVSKQDDESMPSVTEDSRFAIRKVKLTPPDAEKDNSGDKVEDVRGERMFPPENAAESEPEEEPVLPTFTLIGEEFRGRCINVAAEGDFVVSFFISDKDARKNFVEGERIDVALKMARNPIPTRRMLKAIGRVSKEPGKRDTWRFKAMQKFLKGAGNPDTDQETLGSLKEECFSRMNEREKDIFNKYVASCKLNSPQAAVWKHIFDFRNFVTMLQGPPGMGKTRTVATIAMSYVLLKCKTALCAPSNTAVEECMKNVVQNLNLLCTIDPKAADDFLVVLLPTTASTKASLKNLGDEHAAHDFVAEGEGAESDPYREYRLHSHIVRLMQSKVALKTADHGMAQKWLDILNKLKTKQTVKRKDLREFVDQGILESANVLKDPRVRLVLSTSSNADLMHEYGYKPVGVIIDEAAYSSEPESMIPLSLGARSNVIVGDHEQLKPFVRSRGHNEFARQLGLSIYERFYGHHSIPLFRLKINYRMHPDIAQLPGMLTYEWLGCDPATNAPTEAYNFFHDWFENGDGHSWDANTRAPAFGGPADRDCRVRWVNTKDSFASAKPGSTSLRNFANINEAAQLVISLLRHVPTEGIPDLPGSSITLLSPYKEDLEELKKQLGFGIKFELSPDFLNIPLVQTIDKMQGGQNEIVILLIPPHHCALLGFMREFHRWNVAMTRAKSVFWIIGNLDGLRSQLKVLSKGMRCKKLALTIIDYLDRGRVIDVAQPATLPASYEECILNALPAWTNVQSQPHAQDLKLKDMHQHLQNAYDATEQQRYEAELLEELKKLRSKAADLQTRFLNGEVFDLPLQTKLQDEGNEDDEQADAEMDDAEEDNEEDPEVPSPTTDDKDKGQEVEPEWTRTEDDDRLDPYLQSQIDEATRLSLKMDLGEAIKRSKADLRQKSKPGEASGSGSSGGDDLDTEMVTGEFLPLADTLQTSFAKYDLLEAMNVQGASAAAIQADAEEEEELRYESELGAEKSDELFLSGDEND</sequence>
<dbReference type="InterPro" id="IPR047187">
    <property type="entry name" value="SF1_C_Upf1"/>
</dbReference>
<evidence type="ECO:0000256" key="1">
    <source>
        <dbReference type="ARBA" id="ARBA00022806"/>
    </source>
</evidence>
<feature type="compositionally biased region" description="Basic and acidic residues" evidence="2">
    <location>
        <begin position="1276"/>
        <end position="1287"/>
    </location>
</feature>
<dbReference type="PANTHER" id="PTHR10887">
    <property type="entry name" value="DNA2/NAM7 HELICASE FAMILY"/>
    <property type="match status" value="1"/>
</dbReference>
<dbReference type="GO" id="GO:0004386">
    <property type="term" value="F:helicase activity"/>
    <property type="evidence" value="ECO:0007669"/>
    <property type="project" value="InterPro"/>
</dbReference>
<feature type="compositionally biased region" description="Basic and acidic residues" evidence="2">
    <location>
        <begin position="1351"/>
        <end position="1363"/>
    </location>
</feature>
<dbReference type="CDD" id="cd18808">
    <property type="entry name" value="SF1_C_Upf1"/>
    <property type="match status" value="1"/>
</dbReference>
<dbReference type="Proteomes" id="UP000235672">
    <property type="component" value="Unassembled WGS sequence"/>
</dbReference>
<dbReference type="EMBL" id="KZ613489">
    <property type="protein sequence ID" value="PMD19351.1"/>
    <property type="molecule type" value="Genomic_DNA"/>
</dbReference>
<dbReference type="InterPro" id="IPR041679">
    <property type="entry name" value="DNA2/NAM7-like_C"/>
</dbReference>
<organism evidence="5 6">
    <name type="scientific">Hyaloscypha hepaticicola</name>
    <dbReference type="NCBI Taxonomy" id="2082293"/>
    <lineage>
        <taxon>Eukaryota</taxon>
        <taxon>Fungi</taxon>
        <taxon>Dikarya</taxon>
        <taxon>Ascomycota</taxon>
        <taxon>Pezizomycotina</taxon>
        <taxon>Leotiomycetes</taxon>
        <taxon>Helotiales</taxon>
        <taxon>Hyaloscyphaceae</taxon>
        <taxon>Hyaloscypha</taxon>
    </lineage>
</organism>
<protein>
    <submittedName>
        <fullName evidence="5">P-loop containing nucleoside triphosphate hydrolase protein</fullName>
    </submittedName>
</protein>
<feature type="region of interest" description="Disordered" evidence="2">
    <location>
        <begin position="1"/>
        <end position="57"/>
    </location>
</feature>
<feature type="compositionally biased region" description="Basic residues" evidence="2">
    <location>
        <begin position="18"/>
        <end position="29"/>
    </location>
</feature>
<accession>A0A2J6PZ97</accession>
<dbReference type="GO" id="GO:0031048">
    <property type="term" value="P:regulatory ncRNA-mediated heterochromatin formation"/>
    <property type="evidence" value="ECO:0007669"/>
    <property type="project" value="TreeGrafter"/>
</dbReference>
<feature type="compositionally biased region" description="Basic and acidic residues" evidence="2">
    <location>
        <begin position="1228"/>
        <end position="1246"/>
    </location>
</feature>
<reference evidence="5 6" key="1">
    <citation type="submission" date="2016-05" db="EMBL/GenBank/DDBJ databases">
        <title>A degradative enzymes factory behind the ericoid mycorrhizal symbiosis.</title>
        <authorList>
            <consortium name="DOE Joint Genome Institute"/>
            <person name="Martino E."/>
            <person name="Morin E."/>
            <person name="Grelet G."/>
            <person name="Kuo A."/>
            <person name="Kohler A."/>
            <person name="Daghino S."/>
            <person name="Barry K."/>
            <person name="Choi C."/>
            <person name="Cichocki N."/>
            <person name="Clum A."/>
            <person name="Copeland A."/>
            <person name="Hainaut M."/>
            <person name="Haridas S."/>
            <person name="Labutti K."/>
            <person name="Lindquist E."/>
            <person name="Lipzen A."/>
            <person name="Khouja H.-R."/>
            <person name="Murat C."/>
            <person name="Ohm R."/>
            <person name="Olson A."/>
            <person name="Spatafora J."/>
            <person name="Veneault-Fourrey C."/>
            <person name="Henrissat B."/>
            <person name="Grigoriev I."/>
            <person name="Martin F."/>
            <person name="Perotto S."/>
        </authorList>
    </citation>
    <scope>NUCLEOTIDE SEQUENCE [LARGE SCALE GENOMIC DNA]</scope>
    <source>
        <strain evidence="5 6">UAMH 7357</strain>
    </source>
</reference>
<dbReference type="InterPro" id="IPR041677">
    <property type="entry name" value="DNA2/NAM7_AAA_11"/>
</dbReference>
<evidence type="ECO:0000256" key="2">
    <source>
        <dbReference type="SAM" id="MobiDB-lite"/>
    </source>
</evidence>
<feature type="region of interest" description="Disordered" evidence="2">
    <location>
        <begin position="1336"/>
        <end position="1372"/>
    </location>
</feature>
<dbReference type="STRING" id="1745343.A0A2J6PZ97"/>
<keyword evidence="5" id="KW-0378">Hydrolase</keyword>
<dbReference type="OrthoDB" id="3564945at2759"/>
<dbReference type="Pfam" id="PF13087">
    <property type="entry name" value="AAA_12"/>
    <property type="match status" value="1"/>
</dbReference>
<feature type="domain" description="DNA2/NAM7 helicase-like C-terminal" evidence="4">
    <location>
        <begin position="845"/>
        <end position="1069"/>
    </location>
</feature>
<evidence type="ECO:0000259" key="4">
    <source>
        <dbReference type="Pfam" id="PF13087"/>
    </source>
</evidence>
<feature type="region of interest" description="Disordered" evidence="2">
    <location>
        <begin position="1192"/>
        <end position="1252"/>
    </location>
</feature>
<name>A0A2J6PZ97_9HELO</name>
<dbReference type="PANTHER" id="PTHR10887:SF341">
    <property type="entry name" value="NFX1-TYPE ZINC FINGER-CONTAINING PROTEIN 1"/>
    <property type="match status" value="1"/>
</dbReference>
<dbReference type="Pfam" id="PF13086">
    <property type="entry name" value="AAA_11"/>
    <property type="match status" value="1"/>
</dbReference>
<proteinExistence type="predicted"/>
<dbReference type="GO" id="GO:0031380">
    <property type="term" value="C:nuclear RNA-directed RNA polymerase complex"/>
    <property type="evidence" value="ECO:0007669"/>
    <property type="project" value="TreeGrafter"/>
</dbReference>
<keyword evidence="1" id="KW-0547">Nucleotide-binding</keyword>
<evidence type="ECO:0000313" key="6">
    <source>
        <dbReference type="Proteomes" id="UP000235672"/>
    </source>
</evidence>
<keyword evidence="1" id="KW-0067">ATP-binding</keyword>
<dbReference type="Gene3D" id="3.40.50.300">
    <property type="entry name" value="P-loop containing nucleotide triphosphate hydrolases"/>
    <property type="match status" value="2"/>
</dbReference>
<feature type="compositionally biased region" description="Acidic residues" evidence="2">
    <location>
        <begin position="1198"/>
        <end position="1222"/>
    </location>
</feature>
<dbReference type="InterPro" id="IPR027417">
    <property type="entry name" value="P-loop_NTPase"/>
</dbReference>
<evidence type="ECO:0000259" key="3">
    <source>
        <dbReference type="Pfam" id="PF13086"/>
    </source>
</evidence>
<dbReference type="GO" id="GO:0016787">
    <property type="term" value="F:hydrolase activity"/>
    <property type="evidence" value="ECO:0007669"/>
    <property type="project" value="UniProtKB-KW"/>
</dbReference>
<feature type="domain" description="DNA2/NAM7 helicase helicase" evidence="3">
    <location>
        <begin position="581"/>
        <end position="833"/>
    </location>
</feature>
<keyword evidence="6" id="KW-1185">Reference proteome</keyword>
<feature type="region of interest" description="Disordered" evidence="2">
    <location>
        <begin position="1276"/>
        <end position="1303"/>
    </location>
</feature>
<keyword evidence="1" id="KW-0347">Helicase</keyword>
<gene>
    <name evidence="5" type="ORF">NA56DRAFT_647091</name>
</gene>
<evidence type="ECO:0000313" key="5">
    <source>
        <dbReference type="EMBL" id="PMD19351.1"/>
    </source>
</evidence>